<dbReference type="Pfam" id="PF07726">
    <property type="entry name" value="AAA_3"/>
    <property type="match status" value="1"/>
</dbReference>
<dbReference type="InterPro" id="IPR027417">
    <property type="entry name" value="P-loop_NTPase"/>
</dbReference>
<dbReference type="InterPro" id="IPR041628">
    <property type="entry name" value="ChlI/MoxR_AAA_lid"/>
</dbReference>
<evidence type="ECO:0000256" key="3">
    <source>
        <dbReference type="ARBA" id="ARBA00061607"/>
    </source>
</evidence>
<evidence type="ECO:0000256" key="2">
    <source>
        <dbReference type="ARBA" id="ARBA00022840"/>
    </source>
</evidence>
<dbReference type="GO" id="GO:0005524">
    <property type="term" value="F:ATP binding"/>
    <property type="evidence" value="ECO:0007669"/>
    <property type="project" value="UniProtKB-KW"/>
</dbReference>
<reference evidence="6 7" key="1">
    <citation type="submission" date="2016-10" db="EMBL/GenBank/DDBJ databases">
        <authorList>
            <person name="de Groot N.N."/>
        </authorList>
    </citation>
    <scope>NUCLEOTIDE SEQUENCE [LARGE SCALE GENOMIC DNA]</scope>
    <source>
        <strain evidence="6 7">DSM 19012</strain>
    </source>
</reference>
<dbReference type="AlphaFoldDB" id="A0A1I1UWQ4"/>
<feature type="domain" description="ChlI/MoxR AAA lid" evidence="5">
    <location>
        <begin position="254"/>
        <end position="325"/>
    </location>
</feature>
<sequence length="334" mass="37408">MDLDNLSVDDGQSLFNNRLNVEELNHAAFKIRNEIGKVIVGQERVLDYLLTALLANGHVLLEGVPGIAKTMIAKLLSRCVSTGFSRIQFTPDLMPSDVLGTMVFHSGRSEFEFKKGPIFSNIVLIDEVNRAPAKTQAALFEVMEERQVTIDGITHSMASPFIVLATQNPVEHEGTYRLPEAQLDRFLFKIKLDYPTVDQEVTILQNAQERGNVPETLEVLPVITAEEIIDFQELVTKIRVDHDIISYIAKIVDKTRNNSDLFLGASPRASLAILRSAKAFAALEGRDFVTPEDVKEMVIPVLNHRVILTPEREMEGLQPENVIRRIVDSIDVPR</sequence>
<dbReference type="eggNOG" id="COG0714">
    <property type="taxonomic scope" value="Bacteria"/>
</dbReference>
<keyword evidence="1" id="KW-0547">Nucleotide-binding</keyword>
<comment type="similarity">
    <text evidence="3">Belongs to the MoxR family.</text>
</comment>
<evidence type="ECO:0000313" key="7">
    <source>
        <dbReference type="Proteomes" id="UP000181976"/>
    </source>
</evidence>
<dbReference type="RefSeq" id="WP_010526922.1">
    <property type="nucleotide sequence ID" value="NZ_AFSL01000023.1"/>
</dbReference>
<dbReference type="FunCoup" id="A0A1I1UWQ4">
    <property type="interactions" value="185"/>
</dbReference>
<protein>
    <submittedName>
        <fullName evidence="6">MoxR-like ATPase</fullName>
    </submittedName>
</protein>
<dbReference type="Gene3D" id="3.40.50.300">
    <property type="entry name" value="P-loop containing nucleotide triphosphate hydrolases"/>
    <property type="match status" value="1"/>
</dbReference>
<dbReference type="InParanoid" id="A0A1I1UWQ4"/>
<evidence type="ECO:0000256" key="1">
    <source>
        <dbReference type="ARBA" id="ARBA00022741"/>
    </source>
</evidence>
<dbReference type="OrthoDB" id="9808397at2"/>
<accession>A0A1I1UWQ4</accession>
<proteinExistence type="inferred from homology"/>
<evidence type="ECO:0000259" key="4">
    <source>
        <dbReference type="Pfam" id="PF07726"/>
    </source>
</evidence>
<dbReference type="Gene3D" id="1.10.8.80">
    <property type="entry name" value="Magnesium chelatase subunit I, C-Terminal domain"/>
    <property type="match status" value="1"/>
</dbReference>
<dbReference type="SUPFAM" id="SSF52540">
    <property type="entry name" value="P-loop containing nucleoside triphosphate hydrolases"/>
    <property type="match status" value="1"/>
</dbReference>
<feature type="domain" description="ATPase AAA-3" evidence="4">
    <location>
        <begin position="58"/>
        <end position="188"/>
    </location>
</feature>
<evidence type="ECO:0000259" key="5">
    <source>
        <dbReference type="Pfam" id="PF17863"/>
    </source>
</evidence>
<dbReference type="GO" id="GO:0016887">
    <property type="term" value="F:ATP hydrolysis activity"/>
    <property type="evidence" value="ECO:0007669"/>
    <property type="project" value="InterPro"/>
</dbReference>
<dbReference type="InterPro" id="IPR050764">
    <property type="entry name" value="CbbQ/NirQ/NorQ/GpvN"/>
</dbReference>
<dbReference type="InterPro" id="IPR011703">
    <property type="entry name" value="ATPase_AAA-3"/>
</dbReference>
<evidence type="ECO:0000313" key="6">
    <source>
        <dbReference type="EMBL" id="SFD73263.1"/>
    </source>
</evidence>
<dbReference type="PANTHER" id="PTHR42759:SF1">
    <property type="entry name" value="MAGNESIUM-CHELATASE SUBUNIT CHLD"/>
    <property type="match status" value="1"/>
</dbReference>
<dbReference type="Proteomes" id="UP000181976">
    <property type="component" value="Unassembled WGS sequence"/>
</dbReference>
<dbReference type="PANTHER" id="PTHR42759">
    <property type="entry name" value="MOXR FAMILY PROTEIN"/>
    <property type="match status" value="1"/>
</dbReference>
<keyword evidence="7" id="KW-1185">Reference proteome</keyword>
<organism evidence="6 7">
    <name type="scientific">Thermophagus xiamenensis</name>
    <dbReference type="NCBI Taxonomy" id="385682"/>
    <lineage>
        <taxon>Bacteria</taxon>
        <taxon>Pseudomonadati</taxon>
        <taxon>Bacteroidota</taxon>
        <taxon>Bacteroidia</taxon>
        <taxon>Marinilabiliales</taxon>
        <taxon>Marinilabiliaceae</taxon>
        <taxon>Thermophagus</taxon>
    </lineage>
</organism>
<gene>
    <name evidence="6" type="ORF">SAMN05444380_101172</name>
</gene>
<dbReference type="STRING" id="385682.SAMN05444380_101172"/>
<keyword evidence="2" id="KW-0067">ATP-binding</keyword>
<dbReference type="EMBL" id="FONA01000001">
    <property type="protein sequence ID" value="SFD73263.1"/>
    <property type="molecule type" value="Genomic_DNA"/>
</dbReference>
<dbReference type="Pfam" id="PF17863">
    <property type="entry name" value="AAA_lid_2"/>
    <property type="match status" value="1"/>
</dbReference>
<name>A0A1I1UWQ4_9BACT</name>
<dbReference type="PIRSF" id="PIRSF002849">
    <property type="entry name" value="AAA_ATPase_chaperone_MoxR_prd"/>
    <property type="match status" value="1"/>
</dbReference>
<dbReference type="FunFam" id="3.40.50.300:FF:000640">
    <property type="entry name" value="MoxR family ATPase"/>
    <property type="match status" value="1"/>
</dbReference>